<feature type="compositionally biased region" description="Polar residues" evidence="1">
    <location>
        <begin position="202"/>
        <end position="212"/>
    </location>
</feature>
<evidence type="ECO:0000313" key="3">
    <source>
        <dbReference type="Proteomes" id="UP000000759"/>
    </source>
</evidence>
<dbReference type="HOGENOM" id="CLU_413617_0_0_1"/>
<dbReference type="Proteomes" id="UP000000759">
    <property type="component" value="Chromosome 15"/>
</dbReference>
<evidence type="ECO:0000313" key="2">
    <source>
        <dbReference type="EMBL" id="EEC46048.1"/>
    </source>
</evidence>
<gene>
    <name evidence="2" type="ORF">PHATRDRAFT_38086</name>
</gene>
<feature type="region of interest" description="Disordered" evidence="1">
    <location>
        <begin position="160"/>
        <end position="187"/>
    </location>
</feature>
<organism evidence="2 3">
    <name type="scientific">Phaeodactylum tricornutum (strain CCAP 1055/1)</name>
    <dbReference type="NCBI Taxonomy" id="556484"/>
    <lineage>
        <taxon>Eukaryota</taxon>
        <taxon>Sar</taxon>
        <taxon>Stramenopiles</taxon>
        <taxon>Ochrophyta</taxon>
        <taxon>Bacillariophyta</taxon>
        <taxon>Bacillariophyceae</taxon>
        <taxon>Bacillariophycidae</taxon>
        <taxon>Naviculales</taxon>
        <taxon>Phaeodactylaceae</taxon>
        <taxon>Phaeodactylum</taxon>
    </lineage>
</organism>
<reference evidence="2 3" key="1">
    <citation type="journal article" date="2008" name="Nature">
        <title>The Phaeodactylum genome reveals the evolutionary history of diatom genomes.</title>
        <authorList>
            <person name="Bowler C."/>
            <person name="Allen A.E."/>
            <person name="Badger J.H."/>
            <person name="Grimwood J."/>
            <person name="Jabbari K."/>
            <person name="Kuo A."/>
            <person name="Maheswari U."/>
            <person name="Martens C."/>
            <person name="Maumus F."/>
            <person name="Otillar R.P."/>
            <person name="Rayko E."/>
            <person name="Salamov A."/>
            <person name="Vandepoele K."/>
            <person name="Beszteri B."/>
            <person name="Gruber A."/>
            <person name="Heijde M."/>
            <person name="Katinka M."/>
            <person name="Mock T."/>
            <person name="Valentin K."/>
            <person name="Verret F."/>
            <person name="Berges J.A."/>
            <person name="Brownlee C."/>
            <person name="Cadoret J.P."/>
            <person name="Chiovitti A."/>
            <person name="Choi C.J."/>
            <person name="Coesel S."/>
            <person name="De Martino A."/>
            <person name="Detter J.C."/>
            <person name="Durkin C."/>
            <person name="Falciatore A."/>
            <person name="Fournet J."/>
            <person name="Haruta M."/>
            <person name="Huysman M.J."/>
            <person name="Jenkins B.D."/>
            <person name="Jiroutova K."/>
            <person name="Jorgensen R.E."/>
            <person name="Joubert Y."/>
            <person name="Kaplan A."/>
            <person name="Kroger N."/>
            <person name="Kroth P.G."/>
            <person name="La Roche J."/>
            <person name="Lindquist E."/>
            <person name="Lommer M."/>
            <person name="Martin-Jezequel V."/>
            <person name="Lopez P.J."/>
            <person name="Lucas S."/>
            <person name="Mangogna M."/>
            <person name="McGinnis K."/>
            <person name="Medlin L.K."/>
            <person name="Montsant A."/>
            <person name="Oudot-Le Secq M.P."/>
            <person name="Napoli C."/>
            <person name="Obornik M."/>
            <person name="Parker M.S."/>
            <person name="Petit J.L."/>
            <person name="Porcel B.M."/>
            <person name="Poulsen N."/>
            <person name="Robison M."/>
            <person name="Rychlewski L."/>
            <person name="Rynearson T.A."/>
            <person name="Schmutz J."/>
            <person name="Shapiro H."/>
            <person name="Siaut M."/>
            <person name="Stanley M."/>
            <person name="Sussman M.R."/>
            <person name="Taylor A.R."/>
            <person name="Vardi A."/>
            <person name="von Dassow P."/>
            <person name="Vyverman W."/>
            <person name="Willis A."/>
            <person name="Wyrwicz L.S."/>
            <person name="Rokhsar D.S."/>
            <person name="Weissenbach J."/>
            <person name="Armbrust E.V."/>
            <person name="Green B.R."/>
            <person name="Van de Peer Y."/>
            <person name="Grigoriev I.V."/>
        </authorList>
    </citation>
    <scope>NUCLEOTIDE SEQUENCE [LARGE SCALE GENOMIC DNA]</scope>
    <source>
        <strain evidence="2 3">CCAP 1055/1</strain>
    </source>
</reference>
<dbReference type="OrthoDB" id="1577640at2759"/>
<protein>
    <recommendedName>
        <fullName evidence="4">Ankyrin repeat protein</fullName>
    </recommendedName>
</protein>
<name>B7G4W9_PHATC</name>
<dbReference type="Gene3D" id="1.25.40.20">
    <property type="entry name" value="Ankyrin repeat-containing domain"/>
    <property type="match status" value="2"/>
</dbReference>
<evidence type="ECO:0000256" key="1">
    <source>
        <dbReference type="SAM" id="MobiDB-lite"/>
    </source>
</evidence>
<dbReference type="AlphaFoldDB" id="B7G4W9"/>
<dbReference type="STRING" id="556484.B7G4W9"/>
<dbReference type="SUPFAM" id="SSF48403">
    <property type="entry name" value="Ankyrin repeat"/>
    <property type="match status" value="1"/>
</dbReference>
<evidence type="ECO:0008006" key="4">
    <source>
        <dbReference type="Google" id="ProtNLM"/>
    </source>
</evidence>
<feature type="compositionally biased region" description="Acidic residues" evidence="1">
    <location>
        <begin position="164"/>
        <end position="173"/>
    </location>
</feature>
<dbReference type="KEGG" id="pti:PHATRDRAFT_38086"/>
<dbReference type="PaxDb" id="2850-Phatr38086"/>
<keyword evidence="3" id="KW-1185">Reference proteome</keyword>
<feature type="region of interest" description="Disordered" evidence="1">
    <location>
        <begin position="200"/>
        <end position="220"/>
    </location>
</feature>
<dbReference type="PANTHER" id="PTHR24198">
    <property type="entry name" value="ANKYRIN REPEAT AND PROTEIN KINASE DOMAIN-CONTAINING PROTEIN"/>
    <property type="match status" value="1"/>
</dbReference>
<accession>B7G4W9</accession>
<proteinExistence type="predicted"/>
<dbReference type="InterPro" id="IPR036770">
    <property type="entry name" value="Ankyrin_rpt-contain_sf"/>
</dbReference>
<dbReference type="EMBL" id="CM000617">
    <property type="protein sequence ID" value="EEC46048.1"/>
    <property type="molecule type" value="Genomic_DNA"/>
</dbReference>
<reference evidence="3" key="2">
    <citation type="submission" date="2008-08" db="EMBL/GenBank/DDBJ databases">
        <authorList>
            <consortium name="Diatom Consortium"/>
            <person name="Grigoriev I."/>
            <person name="Grimwood J."/>
            <person name="Kuo A."/>
            <person name="Otillar R.P."/>
            <person name="Salamov A."/>
            <person name="Detter J.C."/>
            <person name="Lindquist E."/>
            <person name="Shapiro H."/>
            <person name="Lucas S."/>
            <person name="Glavina del Rio T."/>
            <person name="Pitluck S."/>
            <person name="Rokhsar D."/>
            <person name="Bowler C."/>
        </authorList>
    </citation>
    <scope>GENOME REANNOTATION</scope>
    <source>
        <strain evidence="3">CCAP 1055/1</strain>
    </source>
</reference>
<dbReference type="RefSeq" id="XP_002182147.1">
    <property type="nucleotide sequence ID" value="XM_002182111.1"/>
</dbReference>
<dbReference type="InParanoid" id="B7G4W9"/>
<sequence length="658" mass="73406">MFFYSWFGSTAARAHRHFPALPEPLDDAVAIHDEHQSSSGSCKDDPPDIPVRKNDETCVRTAVHSITIPKWDAPLQSAAHEPSLHNLDNPDQSAHQTDNSVTSWCRQHVPSGASWNGRASCRHQQYITNRQQLLTEDEETDSLFPLHTIPFVSIELRLEPTDHSDDDDDDDDLFGCPPHGPRTRQAYTSWDAPDIAADVVSATPSDPPQRTGQIRIGGTKSIEFPDALPSRLDETVHLYNASQGCHADSPPAQFVSTIPAHFAVPVEITVVPNHDPGNCRKDQASYNVCWSSLIEDNESDNRLADCSLMNDPTEPLRYPWTNLPTQRFSDRSTRNKESLVPPLPDPLDRCAAEFYSLLLRHLETKRVADQAATQDLLAFLRKYPLVGQVHFRLPDFASAYCLPLAYFAAISSLEGCQLAYRLYPEAIGMEDDFGLPLHYACYLQADVQVVSFLLARYGEAAKRTNQEHQTPLHLACQVATPGPTTSSSSSTSLDRLVREPNLQVLKVLLEHYPTASQLADREGNLPLHWALQTSGISLSRCQALAAPKPHHQTLRRSNRILEKPLHVACRFGVSMEVLSWLLEEHLGAAKTTNERFETPLHAAVLGESESSRNMRWMQALVRAFPDARSWTDERDERPVDSAIRMGAPEGIVSLLSVE</sequence>
<dbReference type="GeneID" id="7202946"/>
<dbReference type="PANTHER" id="PTHR24198:SF165">
    <property type="entry name" value="ANKYRIN REPEAT-CONTAINING PROTEIN-RELATED"/>
    <property type="match status" value="1"/>
</dbReference>